<dbReference type="InterPro" id="IPR051170">
    <property type="entry name" value="Neural/epithelial_adhesion"/>
</dbReference>
<dbReference type="InterPro" id="IPR013783">
    <property type="entry name" value="Ig-like_fold"/>
</dbReference>
<evidence type="ECO:0000256" key="2">
    <source>
        <dbReference type="ARBA" id="ARBA00022737"/>
    </source>
</evidence>
<evidence type="ECO:0000256" key="3">
    <source>
        <dbReference type="ARBA" id="ARBA00023157"/>
    </source>
</evidence>
<dbReference type="InterPro" id="IPR036179">
    <property type="entry name" value="Ig-like_dom_sf"/>
</dbReference>
<evidence type="ECO:0000256" key="1">
    <source>
        <dbReference type="ARBA" id="ARBA00022729"/>
    </source>
</evidence>
<dbReference type="InterPro" id="IPR007110">
    <property type="entry name" value="Ig-like_dom"/>
</dbReference>
<gene>
    <name evidence="6" type="primary">LAC_1</name>
    <name evidence="6" type="ORF">g.18476</name>
</gene>
<sequence length="456" mass="50606">MAARRGSPMEGQSGVQLLSSSSAGAQNKCNNVFSSTTRPRTTRTNHQHKHLVASLLPVVPCCWPHTHFRVFICIISTLVILFETPWRPFATANPTITFISKDQIVNIGDDLELKCNFVEPEGYSIGWTRSDPTTNMGRVTTIARGTSLDVPSDRFHVSFDARQSQYILRIDQINENDAGVYQCQIAQGTSMPVTARTNVFVRIPPTISDNSTRSVITSVGSDFVMSCHAIGYPQPTISWRRNKNSLIPINGGVAIHRGNTLALYNVTKYDRGTYYCVAENGVSPGARRGISVEIEFKPVVKVGQPRYEQALQYDADLHCAVEAFPSPSISWIKDGHELSNNQHYSVAIFDTSNELSQTTLRVKKIEKRQYGIYQCRAANKFGVSEAEVRLDETPNVVCPPACDTQNYLTSSATPTMTTLAHMGTTQISQLLAMTLLVSIMYQQFNSFYAVRIKSSN</sequence>
<dbReference type="SMART" id="SM00408">
    <property type="entry name" value="IGc2"/>
    <property type="match status" value="3"/>
</dbReference>
<dbReference type="Gene3D" id="2.60.40.10">
    <property type="entry name" value="Immunoglobulins"/>
    <property type="match status" value="3"/>
</dbReference>
<evidence type="ECO:0000313" key="6">
    <source>
        <dbReference type="EMBL" id="MDE51933.1"/>
    </source>
</evidence>
<dbReference type="Pfam" id="PF13927">
    <property type="entry name" value="Ig_3"/>
    <property type="match status" value="1"/>
</dbReference>
<dbReference type="PROSITE" id="PS50835">
    <property type="entry name" value="IG_LIKE"/>
    <property type="match status" value="3"/>
</dbReference>
<proteinExistence type="predicted"/>
<dbReference type="PANTHER" id="PTHR12231:SF220">
    <property type="entry name" value="LACHESIN"/>
    <property type="match status" value="1"/>
</dbReference>
<dbReference type="GO" id="GO:0043005">
    <property type="term" value="C:neuron projection"/>
    <property type="evidence" value="ECO:0007669"/>
    <property type="project" value="TreeGrafter"/>
</dbReference>
<dbReference type="Pfam" id="PF07686">
    <property type="entry name" value="V-set"/>
    <property type="match status" value="1"/>
</dbReference>
<evidence type="ECO:0000259" key="5">
    <source>
        <dbReference type="PROSITE" id="PS50835"/>
    </source>
</evidence>
<feature type="domain" description="Ig-like" evidence="5">
    <location>
        <begin position="298"/>
        <end position="391"/>
    </location>
</feature>
<dbReference type="CDD" id="cd00096">
    <property type="entry name" value="Ig"/>
    <property type="match status" value="1"/>
</dbReference>
<keyword evidence="1" id="KW-0732">Signal</keyword>
<dbReference type="Pfam" id="PF07679">
    <property type="entry name" value="I-set"/>
    <property type="match status" value="1"/>
</dbReference>
<feature type="domain" description="Ig-like" evidence="5">
    <location>
        <begin position="94"/>
        <end position="194"/>
    </location>
</feature>
<accession>A0A6G1SPW1</accession>
<dbReference type="InterPro" id="IPR013106">
    <property type="entry name" value="Ig_V-set"/>
</dbReference>
<dbReference type="AlphaFoldDB" id="A0A6G1SPW1"/>
<protein>
    <submittedName>
        <fullName evidence="6">Lachesin</fullName>
    </submittedName>
</protein>
<dbReference type="InterPro" id="IPR003598">
    <property type="entry name" value="Ig_sub2"/>
</dbReference>
<keyword evidence="3" id="KW-1015">Disulfide bond</keyword>
<feature type="domain" description="Ig-like" evidence="5">
    <location>
        <begin position="205"/>
        <end position="293"/>
    </location>
</feature>
<dbReference type="InterPro" id="IPR013098">
    <property type="entry name" value="Ig_I-set"/>
</dbReference>
<keyword evidence="2" id="KW-0677">Repeat</keyword>
<evidence type="ECO:0000256" key="4">
    <source>
        <dbReference type="ARBA" id="ARBA00023319"/>
    </source>
</evidence>
<dbReference type="SMART" id="SM00409">
    <property type="entry name" value="IG"/>
    <property type="match status" value="3"/>
</dbReference>
<name>A0A6G1SPW1_9ACAR</name>
<dbReference type="SUPFAM" id="SSF48726">
    <property type="entry name" value="Immunoglobulin"/>
    <property type="match status" value="3"/>
</dbReference>
<organism evidence="6">
    <name type="scientific">Aceria tosichella</name>
    <name type="common">wheat curl mite</name>
    <dbReference type="NCBI Taxonomy" id="561515"/>
    <lineage>
        <taxon>Eukaryota</taxon>
        <taxon>Metazoa</taxon>
        <taxon>Ecdysozoa</taxon>
        <taxon>Arthropoda</taxon>
        <taxon>Chelicerata</taxon>
        <taxon>Arachnida</taxon>
        <taxon>Acari</taxon>
        <taxon>Acariformes</taxon>
        <taxon>Trombidiformes</taxon>
        <taxon>Prostigmata</taxon>
        <taxon>Eupodina</taxon>
        <taxon>Eriophyoidea</taxon>
        <taxon>Eriophyidae</taxon>
        <taxon>Eriophyinae</taxon>
        <taxon>Aceriini</taxon>
        <taxon>Aceria</taxon>
    </lineage>
</organism>
<reference evidence="6" key="1">
    <citation type="submission" date="2018-10" db="EMBL/GenBank/DDBJ databases">
        <title>Transcriptome assembly of Aceria tosichella (Wheat curl mite) Type 2.</title>
        <authorList>
            <person name="Scully E.D."/>
            <person name="Geib S.M."/>
            <person name="Palmer N.A."/>
            <person name="Gupta A.K."/>
            <person name="Sarath G."/>
            <person name="Tatineni S."/>
        </authorList>
    </citation>
    <scope>NUCLEOTIDE SEQUENCE</scope>
    <source>
        <strain evidence="6">LincolnNE</strain>
    </source>
</reference>
<dbReference type="PANTHER" id="PTHR12231">
    <property type="entry name" value="CTX-RELATED TYPE I TRANSMEMBRANE PROTEIN"/>
    <property type="match status" value="1"/>
</dbReference>
<dbReference type="EMBL" id="GGYP01007162">
    <property type="protein sequence ID" value="MDE51933.1"/>
    <property type="molecule type" value="Transcribed_RNA"/>
</dbReference>
<keyword evidence="4" id="KW-0393">Immunoglobulin domain</keyword>
<dbReference type="InterPro" id="IPR003599">
    <property type="entry name" value="Ig_sub"/>
</dbReference>